<comment type="subcellular location">
    <subcellularLocation>
        <location evidence="2">Cell membrane</location>
        <topology evidence="2">Lipid-anchor</topology>
    </subcellularLocation>
</comment>
<dbReference type="RefSeq" id="WP_135187890.1">
    <property type="nucleotide sequence ID" value="NZ_SPUM01000007.1"/>
</dbReference>
<protein>
    <submittedName>
        <fullName evidence="3">Efflux transporter outer membrane subunit</fullName>
    </submittedName>
</protein>
<name>A0A4Y9T536_9BURK</name>
<dbReference type="Proteomes" id="UP000297258">
    <property type="component" value="Unassembled WGS sequence"/>
</dbReference>
<evidence type="ECO:0000256" key="2">
    <source>
        <dbReference type="RuleBase" id="RU362097"/>
    </source>
</evidence>
<accession>A0A4Y9T536</accession>
<dbReference type="InterPro" id="IPR010131">
    <property type="entry name" value="MdtP/NodT-like"/>
</dbReference>
<sequence length="482" mass="50508">MKALAATLGSMVLAAIAGCAAGPDYQRPAAPRGARYTAEPLAAPPGQRFAPGQDLPARWWTLFGSNALNQLVEAALHANPDLQAAEAALRAARETAAAQRGAYFPSATLHPSSVRQNVASELASPLASGSDLFTLHTVQLDIAYVVDVFGGIRRQVEASAAQAEVARFQRHAAWQTLTANVVAAAVQEAALRDQLQVSRELVGLARELLAVVNTERRVGQVGAAEVAAQEAVLAQALAGVPPLEKQLAQQRSLITVLAGRLPSEEVGQHFALSALRLPQELPLSVPARLVEQRPDVRAAEAQLHAASAQVGIAAAARLPEISLTASLGSAALTGSSLFQSGSGFWSIGADLVQPLLRGGALRHQQRAAEAAYEQAAAQYRSTVLHAFQDVADTLHAIEADGTAWSAAVAAEQAARTSLAIALRQREVGLVGYLAVLQAQQALRQALLARVQAQASRLADCVALFQALGGGWWRQDQASGVLH</sequence>
<evidence type="ECO:0000256" key="1">
    <source>
        <dbReference type="ARBA" id="ARBA00007613"/>
    </source>
</evidence>
<comment type="caution">
    <text evidence="3">The sequence shown here is derived from an EMBL/GenBank/DDBJ whole genome shotgun (WGS) entry which is preliminary data.</text>
</comment>
<evidence type="ECO:0000313" key="4">
    <source>
        <dbReference type="Proteomes" id="UP000297258"/>
    </source>
</evidence>
<dbReference type="Gene3D" id="2.20.200.10">
    <property type="entry name" value="Outer membrane efflux proteins (OEP)"/>
    <property type="match status" value="1"/>
</dbReference>
<dbReference type="EMBL" id="SPUM01000007">
    <property type="protein sequence ID" value="TFW35771.1"/>
    <property type="molecule type" value="Genomic_DNA"/>
</dbReference>
<proteinExistence type="inferred from homology"/>
<dbReference type="NCBIfam" id="TIGR01845">
    <property type="entry name" value="outer_NodT"/>
    <property type="match status" value="1"/>
</dbReference>
<dbReference type="Gene3D" id="1.20.1600.10">
    <property type="entry name" value="Outer membrane efflux proteins (OEP)"/>
    <property type="match status" value="1"/>
</dbReference>
<feature type="chain" id="PRO_5021477581" evidence="2">
    <location>
        <begin position="18"/>
        <end position="482"/>
    </location>
</feature>
<keyword evidence="2" id="KW-0732">Signal</keyword>
<dbReference type="SUPFAM" id="SSF56954">
    <property type="entry name" value="Outer membrane efflux proteins (OEP)"/>
    <property type="match status" value="1"/>
</dbReference>
<dbReference type="PANTHER" id="PTHR30203">
    <property type="entry name" value="OUTER MEMBRANE CATION EFFLUX PROTEIN"/>
    <property type="match status" value="1"/>
</dbReference>
<organism evidence="3 4">
    <name type="scientific">Massilia horti</name>
    <dbReference type="NCBI Taxonomy" id="2562153"/>
    <lineage>
        <taxon>Bacteria</taxon>
        <taxon>Pseudomonadati</taxon>
        <taxon>Pseudomonadota</taxon>
        <taxon>Betaproteobacteria</taxon>
        <taxon>Burkholderiales</taxon>
        <taxon>Oxalobacteraceae</taxon>
        <taxon>Telluria group</taxon>
        <taxon>Massilia</taxon>
    </lineage>
</organism>
<keyword evidence="2" id="KW-0812">Transmembrane</keyword>
<keyword evidence="2" id="KW-1134">Transmembrane beta strand</keyword>
<dbReference type="PROSITE" id="PS51257">
    <property type="entry name" value="PROKAR_LIPOPROTEIN"/>
    <property type="match status" value="1"/>
</dbReference>
<keyword evidence="2" id="KW-0449">Lipoprotein</keyword>
<dbReference type="GO" id="GO:0005886">
    <property type="term" value="C:plasma membrane"/>
    <property type="evidence" value="ECO:0007669"/>
    <property type="project" value="UniProtKB-SubCell"/>
</dbReference>
<evidence type="ECO:0000313" key="3">
    <source>
        <dbReference type="EMBL" id="TFW35771.1"/>
    </source>
</evidence>
<dbReference type="GO" id="GO:0015562">
    <property type="term" value="F:efflux transmembrane transporter activity"/>
    <property type="evidence" value="ECO:0007669"/>
    <property type="project" value="InterPro"/>
</dbReference>
<gene>
    <name evidence="3" type="ORF">E4O92_01050</name>
</gene>
<keyword evidence="2" id="KW-0564">Palmitate</keyword>
<dbReference type="Pfam" id="PF02321">
    <property type="entry name" value="OEP"/>
    <property type="match status" value="2"/>
</dbReference>
<keyword evidence="2" id="KW-0472">Membrane</keyword>
<dbReference type="AlphaFoldDB" id="A0A4Y9T536"/>
<comment type="similarity">
    <text evidence="1 2">Belongs to the outer membrane factor (OMF) (TC 1.B.17) family.</text>
</comment>
<keyword evidence="4" id="KW-1185">Reference proteome</keyword>
<dbReference type="InterPro" id="IPR003423">
    <property type="entry name" value="OMP_efflux"/>
</dbReference>
<reference evidence="3 4" key="1">
    <citation type="submission" date="2019-03" db="EMBL/GenBank/DDBJ databases">
        <title>Draft genome of Massilia hortus sp. nov., a novel bacterial species of the Oxalobacteraceae family.</title>
        <authorList>
            <person name="Peta V."/>
            <person name="Raths R."/>
            <person name="Bucking H."/>
        </authorList>
    </citation>
    <scope>NUCLEOTIDE SEQUENCE [LARGE SCALE GENOMIC DNA]</scope>
    <source>
        <strain evidence="3 4">ONC3</strain>
    </source>
</reference>
<feature type="signal peptide" evidence="2">
    <location>
        <begin position="1"/>
        <end position="17"/>
    </location>
</feature>
<dbReference type="OrthoDB" id="9770517at2"/>
<dbReference type="PANTHER" id="PTHR30203:SF33">
    <property type="entry name" value="BLR4455 PROTEIN"/>
    <property type="match status" value="1"/>
</dbReference>